<dbReference type="Gene3D" id="1.25.40.10">
    <property type="entry name" value="Tetratricopeptide repeat domain"/>
    <property type="match status" value="1"/>
</dbReference>
<keyword evidence="1" id="KW-0802">TPR repeat</keyword>
<dbReference type="Gene3D" id="3.90.1300.10">
    <property type="entry name" value="Amidase signature (AS) domain"/>
    <property type="match status" value="1"/>
</dbReference>
<organism evidence="4 5">
    <name type="scientific">Rhynchospora tenuis</name>
    <dbReference type="NCBI Taxonomy" id="198213"/>
    <lineage>
        <taxon>Eukaryota</taxon>
        <taxon>Viridiplantae</taxon>
        <taxon>Streptophyta</taxon>
        <taxon>Embryophyta</taxon>
        <taxon>Tracheophyta</taxon>
        <taxon>Spermatophyta</taxon>
        <taxon>Magnoliopsida</taxon>
        <taxon>Liliopsida</taxon>
        <taxon>Poales</taxon>
        <taxon>Cyperaceae</taxon>
        <taxon>Cyperoideae</taxon>
        <taxon>Rhynchosporeae</taxon>
        <taxon>Rhynchospora</taxon>
    </lineage>
</organism>
<dbReference type="SUPFAM" id="SSF48452">
    <property type="entry name" value="TPR-like"/>
    <property type="match status" value="1"/>
</dbReference>
<dbReference type="SUPFAM" id="SSF75304">
    <property type="entry name" value="Amidase signature (AS) enzymes"/>
    <property type="match status" value="1"/>
</dbReference>
<dbReference type="PROSITE" id="PS50005">
    <property type="entry name" value="TPR"/>
    <property type="match status" value="2"/>
</dbReference>
<evidence type="ECO:0000256" key="1">
    <source>
        <dbReference type="PROSITE-ProRule" id="PRU00339"/>
    </source>
</evidence>
<dbReference type="EMBL" id="JAMRDG010000001">
    <property type="protein sequence ID" value="KAJ3700489.1"/>
    <property type="molecule type" value="Genomic_DNA"/>
</dbReference>
<feature type="domain" description="Amidase" evidence="3">
    <location>
        <begin position="68"/>
        <end position="220"/>
    </location>
</feature>
<evidence type="ECO:0000256" key="2">
    <source>
        <dbReference type="SAM" id="Phobius"/>
    </source>
</evidence>
<keyword evidence="5" id="KW-1185">Reference proteome</keyword>
<evidence type="ECO:0000313" key="5">
    <source>
        <dbReference type="Proteomes" id="UP001210211"/>
    </source>
</evidence>
<sequence>MPLGKFDPLNVKVWFVVGITMAGAIIIAHTTRRRRRKVPIKTVEYFGAFVERFELLGAPQPPPPAAPLLLSGLSFAISDNFDIKGQVTGFGNPDWRKTHGPADQTALIITVLRKQGAGCVGRTVIDEFSFGMKGENLHYGMTTNPDVPADVPGGSCSGSAVAVAAGLVDFALGSDTIGGVRIPASFCGVLGFRPSHAAVCSSGMLPNSQSLDAIGWLARSPAVLHRVGSVLLPVTAKALRRTRQFIFADDCFQLSTAPIQKTVNVISNSIESLSGFQAPKHMNISEYIASNVPSLKEFYEPSSKSSKGTSSIKALSTVMLLLQRYEFKTNYEDWINTVKPSISLDASARVLEAINYTPDNLKSLYNVRTELRAALNTLLKDGGILLIPTTAAVPLKHDFKQKLSAEYQDSLYTLLSIAGVSGCCQATVPLGKHDGHNISVSFVAAHGADRFLLDTILDMYSSIQEQVVIASSYCLPAPQHCSNGDLDKSEVLKEKGNAAFKGKHWKKAVNYYSEAIKLNNANAKYYCNRAAAYLELGCYQQAEADCTQAISLDKKIVKAYMRRGTAREMLLYYKEALQDFRYALALEPQNKAARAAEKRIEKLLK</sequence>
<evidence type="ECO:0000313" key="4">
    <source>
        <dbReference type="EMBL" id="KAJ3700489.1"/>
    </source>
</evidence>
<gene>
    <name evidence="4" type="ORF">LUZ61_004194</name>
</gene>
<proteinExistence type="predicted"/>
<dbReference type="SMART" id="SM00028">
    <property type="entry name" value="TPR"/>
    <property type="match status" value="3"/>
</dbReference>
<dbReference type="Pfam" id="PF00515">
    <property type="entry name" value="TPR_1"/>
    <property type="match status" value="1"/>
</dbReference>
<dbReference type="InterPro" id="IPR036928">
    <property type="entry name" value="AS_sf"/>
</dbReference>
<reference evidence="4 5" key="1">
    <citation type="journal article" date="2022" name="Cell">
        <title>Repeat-based holocentromeres influence genome architecture and karyotype evolution.</title>
        <authorList>
            <person name="Hofstatter P.G."/>
            <person name="Thangavel G."/>
            <person name="Lux T."/>
            <person name="Neumann P."/>
            <person name="Vondrak T."/>
            <person name="Novak P."/>
            <person name="Zhang M."/>
            <person name="Costa L."/>
            <person name="Castellani M."/>
            <person name="Scott A."/>
            <person name="Toegelov H."/>
            <person name="Fuchs J."/>
            <person name="Mata-Sucre Y."/>
            <person name="Dias Y."/>
            <person name="Vanzela A.L.L."/>
            <person name="Huettel B."/>
            <person name="Almeida C.C.S."/>
            <person name="Simkova H."/>
            <person name="Souza G."/>
            <person name="Pedrosa-Harand A."/>
            <person name="Macas J."/>
            <person name="Mayer K.F.X."/>
            <person name="Houben A."/>
            <person name="Marques A."/>
        </authorList>
    </citation>
    <scope>NUCLEOTIDE SEQUENCE [LARGE SCALE GENOMIC DNA]</scope>
    <source>
        <strain evidence="4">RhyTen1mFocal</strain>
    </source>
</reference>
<dbReference type="Pfam" id="PF01425">
    <property type="entry name" value="Amidase"/>
    <property type="match status" value="1"/>
</dbReference>
<keyword evidence="2" id="KW-1133">Transmembrane helix</keyword>
<accession>A0AAD5ZM99</accession>
<protein>
    <recommendedName>
        <fullName evidence="3">Amidase domain-containing protein</fullName>
    </recommendedName>
</protein>
<dbReference type="PANTHER" id="PTHR46310:SF4">
    <property type="entry name" value="OUTER ENVELOPE PROTEIN 64, MITOCHONDRIAL"/>
    <property type="match status" value="1"/>
</dbReference>
<dbReference type="AlphaFoldDB" id="A0AAD5ZM99"/>
<dbReference type="InterPro" id="IPR023631">
    <property type="entry name" value="Amidase_dom"/>
</dbReference>
<feature type="repeat" description="TPR" evidence="1">
    <location>
        <begin position="557"/>
        <end position="590"/>
    </location>
</feature>
<keyword evidence="2" id="KW-0812">Transmembrane</keyword>
<dbReference type="InterPro" id="IPR019734">
    <property type="entry name" value="TPR_rpt"/>
</dbReference>
<dbReference type="Proteomes" id="UP001210211">
    <property type="component" value="Unassembled WGS sequence"/>
</dbReference>
<dbReference type="InterPro" id="IPR011990">
    <property type="entry name" value="TPR-like_helical_dom_sf"/>
</dbReference>
<comment type="caution">
    <text evidence="4">The sequence shown here is derived from an EMBL/GenBank/DDBJ whole genome shotgun (WGS) entry which is preliminary data.</text>
</comment>
<keyword evidence="2" id="KW-0472">Membrane</keyword>
<feature type="repeat" description="TPR" evidence="1">
    <location>
        <begin position="489"/>
        <end position="522"/>
    </location>
</feature>
<name>A0AAD5ZM99_9POAL</name>
<evidence type="ECO:0000259" key="3">
    <source>
        <dbReference type="Pfam" id="PF01425"/>
    </source>
</evidence>
<dbReference type="PANTHER" id="PTHR46310">
    <property type="entry name" value="AMIDASE 1"/>
    <property type="match status" value="1"/>
</dbReference>
<feature type="transmembrane region" description="Helical" evidence="2">
    <location>
        <begin position="12"/>
        <end position="31"/>
    </location>
</feature>